<feature type="domain" description="S1 motif" evidence="9">
    <location>
        <begin position="299"/>
        <end position="369"/>
    </location>
</feature>
<dbReference type="EMBL" id="CP000473">
    <property type="protein sequence ID" value="ABJ82905.1"/>
    <property type="molecule type" value="Genomic_DNA"/>
</dbReference>
<dbReference type="NCBIfam" id="NF004952">
    <property type="entry name" value="PRK06299.1-2"/>
    <property type="match status" value="1"/>
</dbReference>
<dbReference type="Pfam" id="PF00575">
    <property type="entry name" value="S1"/>
    <property type="match status" value="5"/>
</dbReference>
<evidence type="ECO:0000256" key="2">
    <source>
        <dbReference type="ARBA" id="ARBA00022737"/>
    </source>
</evidence>
<name>Q027A8_SOLUE</name>
<dbReference type="eggNOG" id="COG0539">
    <property type="taxonomic scope" value="Bacteria"/>
</dbReference>
<dbReference type="FunFam" id="2.40.50.140:FF:000103">
    <property type="entry name" value="protein RRP5 homolog"/>
    <property type="match status" value="1"/>
</dbReference>
<proteinExistence type="inferred from homology"/>
<dbReference type="PANTHER" id="PTHR10724:SF7">
    <property type="entry name" value="SMALL RIBOSOMAL SUBUNIT PROTEIN BS1C"/>
    <property type="match status" value="1"/>
</dbReference>
<keyword evidence="5 7" id="KW-0687">Ribonucleoprotein</keyword>
<dbReference type="InParanoid" id="Q027A8"/>
<evidence type="ECO:0000259" key="9">
    <source>
        <dbReference type="PROSITE" id="PS50126"/>
    </source>
</evidence>
<keyword evidence="4 7" id="KW-0689">Ribosomal protein</keyword>
<dbReference type="HOGENOM" id="CLU_015805_2_1_0"/>
<dbReference type="GO" id="GO:0005840">
    <property type="term" value="C:ribosome"/>
    <property type="evidence" value="ECO:0007669"/>
    <property type="project" value="UniProtKB-KW"/>
</dbReference>
<dbReference type="SUPFAM" id="SSF50249">
    <property type="entry name" value="Nucleic acid-binding proteins"/>
    <property type="match status" value="5"/>
</dbReference>
<evidence type="ECO:0000256" key="8">
    <source>
        <dbReference type="SAM" id="MobiDB-lite"/>
    </source>
</evidence>
<organism evidence="10">
    <name type="scientific">Solibacter usitatus (strain Ellin6076)</name>
    <dbReference type="NCBI Taxonomy" id="234267"/>
    <lineage>
        <taxon>Bacteria</taxon>
        <taxon>Pseudomonadati</taxon>
        <taxon>Acidobacteriota</taxon>
        <taxon>Terriglobia</taxon>
        <taxon>Bryobacterales</taxon>
        <taxon>Solibacteraceae</taxon>
        <taxon>Candidatus Solibacter</taxon>
    </lineage>
</organism>
<dbReference type="InterPro" id="IPR000110">
    <property type="entry name" value="Ribosomal_bS1"/>
</dbReference>
<dbReference type="GO" id="GO:0005737">
    <property type="term" value="C:cytoplasm"/>
    <property type="evidence" value="ECO:0007669"/>
    <property type="project" value="UniProtKB-ARBA"/>
</dbReference>
<evidence type="ECO:0000256" key="7">
    <source>
        <dbReference type="PIRNR" id="PIRNR002111"/>
    </source>
</evidence>
<feature type="region of interest" description="Disordered" evidence="8">
    <location>
        <begin position="530"/>
        <end position="555"/>
    </location>
</feature>
<dbReference type="InterPro" id="IPR012340">
    <property type="entry name" value="NA-bd_OB-fold"/>
</dbReference>
<dbReference type="CDD" id="cd04465">
    <property type="entry name" value="S1_RPS1_repeat_ec2_hs2"/>
    <property type="match status" value="1"/>
</dbReference>
<evidence type="ECO:0000256" key="5">
    <source>
        <dbReference type="ARBA" id="ARBA00023274"/>
    </source>
</evidence>
<feature type="domain" description="S1 motif" evidence="9">
    <location>
        <begin position="47"/>
        <end position="110"/>
    </location>
</feature>
<evidence type="ECO:0000256" key="3">
    <source>
        <dbReference type="ARBA" id="ARBA00022884"/>
    </source>
</evidence>
<dbReference type="FunFam" id="2.40.50.140:FF:000011">
    <property type="entry name" value="30S ribosomal protein S1"/>
    <property type="match status" value="1"/>
</dbReference>
<dbReference type="CDD" id="cd05688">
    <property type="entry name" value="S1_RPS1_repeat_ec3"/>
    <property type="match status" value="1"/>
</dbReference>
<dbReference type="InterPro" id="IPR003029">
    <property type="entry name" value="S1_domain"/>
</dbReference>
<dbReference type="PROSITE" id="PS50126">
    <property type="entry name" value="S1"/>
    <property type="match status" value="5"/>
</dbReference>
<dbReference type="InterPro" id="IPR050437">
    <property type="entry name" value="Ribos_protein_bS1-like"/>
</dbReference>
<dbReference type="KEGG" id="sus:Acid_1915"/>
<evidence type="ECO:0000256" key="1">
    <source>
        <dbReference type="ARBA" id="ARBA00006767"/>
    </source>
</evidence>
<dbReference type="GO" id="GO:0006412">
    <property type="term" value="P:translation"/>
    <property type="evidence" value="ECO:0007669"/>
    <property type="project" value="InterPro"/>
</dbReference>
<keyword evidence="3 7" id="KW-0694">RNA-binding</keyword>
<dbReference type="GO" id="GO:0003729">
    <property type="term" value="F:mRNA binding"/>
    <property type="evidence" value="ECO:0007669"/>
    <property type="project" value="UniProtKB-ARBA"/>
</dbReference>
<evidence type="ECO:0000256" key="6">
    <source>
        <dbReference type="ARBA" id="ARBA00025604"/>
    </source>
</evidence>
<feature type="region of interest" description="Disordered" evidence="8">
    <location>
        <begin position="1"/>
        <end position="27"/>
    </location>
</feature>
<dbReference type="STRING" id="234267.Acid_1915"/>
<dbReference type="PANTHER" id="PTHR10724">
    <property type="entry name" value="30S RIBOSOMAL PROTEIN S1"/>
    <property type="match status" value="1"/>
</dbReference>
<feature type="domain" description="S1 motif" evidence="9">
    <location>
        <begin position="214"/>
        <end position="282"/>
    </location>
</feature>
<comment type="function">
    <text evidence="6 7">Binds mRNA; thus facilitating recognition of the initiation point. It is needed to translate mRNA with a short Shine-Dalgarno (SD) purine-rich sequence.</text>
</comment>
<gene>
    <name evidence="10" type="ordered locus">Acid_1915</name>
</gene>
<evidence type="ECO:0000313" key="10">
    <source>
        <dbReference type="EMBL" id="ABJ82905.1"/>
    </source>
</evidence>
<dbReference type="GO" id="GO:1990904">
    <property type="term" value="C:ribonucleoprotein complex"/>
    <property type="evidence" value="ECO:0007669"/>
    <property type="project" value="UniProtKB-KW"/>
</dbReference>
<protein>
    <recommendedName>
        <fullName evidence="7">30S ribosomal protein S1</fullName>
    </recommendedName>
</protein>
<dbReference type="GO" id="GO:0003735">
    <property type="term" value="F:structural constituent of ribosome"/>
    <property type="evidence" value="ECO:0007669"/>
    <property type="project" value="InterPro"/>
</dbReference>
<reference evidence="10" key="1">
    <citation type="submission" date="2006-10" db="EMBL/GenBank/DDBJ databases">
        <title>Complete sequence of Solibacter usitatus Ellin6076.</title>
        <authorList>
            <consortium name="US DOE Joint Genome Institute"/>
            <person name="Copeland A."/>
            <person name="Lucas S."/>
            <person name="Lapidus A."/>
            <person name="Barry K."/>
            <person name="Detter J.C."/>
            <person name="Glavina del Rio T."/>
            <person name="Hammon N."/>
            <person name="Israni S."/>
            <person name="Dalin E."/>
            <person name="Tice H."/>
            <person name="Pitluck S."/>
            <person name="Thompson L.S."/>
            <person name="Brettin T."/>
            <person name="Bruce D."/>
            <person name="Han C."/>
            <person name="Tapia R."/>
            <person name="Gilna P."/>
            <person name="Schmutz J."/>
            <person name="Larimer F."/>
            <person name="Land M."/>
            <person name="Hauser L."/>
            <person name="Kyrpides N."/>
            <person name="Mikhailova N."/>
            <person name="Janssen P.H."/>
            <person name="Kuske C.R."/>
            <person name="Richardson P."/>
        </authorList>
    </citation>
    <scope>NUCLEOTIDE SEQUENCE</scope>
    <source>
        <strain evidence="10">Ellin6076</strain>
    </source>
</reference>
<dbReference type="PRINTS" id="PR00681">
    <property type="entry name" value="RIBOSOMALS1"/>
</dbReference>
<dbReference type="Gene3D" id="2.40.50.140">
    <property type="entry name" value="Nucleic acid-binding proteins"/>
    <property type="match status" value="5"/>
</dbReference>
<keyword evidence="2" id="KW-0677">Repeat</keyword>
<sequence>MSNPSMLDQDRATGPESPTNNEPNESFGDILTQYEQSHTHRITEPGKKGLEGTVVAITAEAALLDIGFKTEGIIPLTDFQSTGDTVKVGDKLPVSIKGRDPEGYYELSRLKVERPKDWSALEKAFAEKAAILGTITAVVKGGVSVDVGVRAFMPASRSGARDAAEMEKLVGQEIRCRIIKLDVADEDLVVDRRAVLEEEERASKEQRYSQVKEGEIVHGTIRSLTDYGAFVDIGGVDALLHVADISWGRVNKPADVLNVGDKVEAKILKVDPAKKRISLGLKQLQPHPWDLVADKYKVGERVTGSVTRVTDFGAFVELEKGIEGLVHLSEMSWSKKIRRPADMVKPGDQVEVVVLGVNAADRRISLGLKQALGDPWADAAQKLAVGTVIEGPVTSIQKFGAFVQVAEGVEGMVHVGDISAEKRINHPQDVVKVGQVVKAQVLELDVEKRRLRLGMKQLIPTSLDEYIAEHKEGDVVTGRMTDVSSGRAKVELGEGVHATCRLAAESAPKEEEKAGPDKVDLGSLTSMLQARWKSGQGGGGAGKPEGPRSGQIRSFRITRLDAASKKIELELA</sequence>
<feature type="domain" description="S1 motif" evidence="9">
    <location>
        <begin position="128"/>
        <end position="193"/>
    </location>
</feature>
<dbReference type="FunFam" id="2.40.50.140:FF:000051">
    <property type="entry name" value="RNA-binding transcriptional accessory protein"/>
    <property type="match status" value="1"/>
</dbReference>
<dbReference type="InterPro" id="IPR035104">
    <property type="entry name" value="Ribosomal_protein_S1-like"/>
</dbReference>
<dbReference type="SMART" id="SM00316">
    <property type="entry name" value="S1"/>
    <property type="match status" value="6"/>
</dbReference>
<dbReference type="AlphaFoldDB" id="Q027A8"/>
<comment type="similarity">
    <text evidence="1 7">Belongs to the bacterial ribosomal protein bS1 family.</text>
</comment>
<accession>Q027A8</accession>
<feature type="domain" description="S1 motif" evidence="9">
    <location>
        <begin position="386"/>
        <end position="456"/>
    </location>
</feature>
<dbReference type="PIRSF" id="PIRSF002111">
    <property type="entry name" value="RpsA"/>
    <property type="match status" value="1"/>
</dbReference>
<evidence type="ECO:0000256" key="4">
    <source>
        <dbReference type="ARBA" id="ARBA00022980"/>
    </source>
</evidence>